<proteinExistence type="predicted"/>
<name>A0A1F4UB18_UNCW3</name>
<dbReference type="AlphaFoldDB" id="A0A1F4UB18"/>
<evidence type="ECO:0000313" key="2">
    <source>
        <dbReference type="EMBL" id="OGC42102.1"/>
    </source>
</evidence>
<evidence type="ECO:0000313" key="3">
    <source>
        <dbReference type="Proteomes" id="UP000177025"/>
    </source>
</evidence>
<dbReference type="Pfam" id="PF20208">
    <property type="entry name" value="ARPP-1"/>
    <property type="match status" value="1"/>
</dbReference>
<organism evidence="2 3">
    <name type="scientific">candidate division WOR-3 bacterium RBG_13_43_14</name>
    <dbReference type="NCBI Taxonomy" id="1802590"/>
    <lineage>
        <taxon>Bacteria</taxon>
        <taxon>Bacteria division WOR-3</taxon>
    </lineage>
</organism>
<evidence type="ECO:0000259" key="1">
    <source>
        <dbReference type="Pfam" id="PF20208"/>
    </source>
</evidence>
<protein>
    <recommendedName>
        <fullName evidence="1">ARG and Rhodanese-Phosphatase-superfamily-associated domain-containing protein</fullName>
    </recommendedName>
</protein>
<gene>
    <name evidence="2" type="ORF">A2Y85_03885</name>
</gene>
<dbReference type="EMBL" id="MEUM01000082">
    <property type="protein sequence ID" value="OGC42102.1"/>
    <property type="molecule type" value="Genomic_DNA"/>
</dbReference>
<sequence length="283" mass="32281">MMDFRTDNPLFLRNLQLYPLLTDKPIEYRLHAIDTLLDEKKIQIEELDTPVIDKVDLNNLGDQPLLIIDGEEIAGAMQNRIVSASTFIPAKTRKTLSVVCVEEGRWQSIGRFTTGFCSYPRLRSILLTKRPVNELQQDIWNEITQKIVSTRINSVTSSMHDIYKGLDDELNRYLEDFSTLNDKAIGFIGVAGNRILGCDLFANNSIFRQFERKLIRGYAMEACELTKKELKNPDIINFVKSISAAIEEERSGKNTRIHFAKRNLAGQAVFDKKVLLHLSAFPS</sequence>
<dbReference type="Proteomes" id="UP000177025">
    <property type="component" value="Unassembled WGS sequence"/>
</dbReference>
<dbReference type="InterPro" id="IPR046699">
    <property type="entry name" value="ARPP-1"/>
</dbReference>
<feature type="domain" description="ARG and Rhodanese-Phosphatase-superfamily-associated" evidence="1">
    <location>
        <begin position="5"/>
        <end position="281"/>
    </location>
</feature>
<accession>A0A1F4UB18</accession>
<comment type="caution">
    <text evidence="2">The sequence shown here is derived from an EMBL/GenBank/DDBJ whole genome shotgun (WGS) entry which is preliminary data.</text>
</comment>
<reference evidence="2 3" key="1">
    <citation type="journal article" date="2016" name="Nat. Commun.">
        <title>Thousands of microbial genomes shed light on interconnected biogeochemical processes in an aquifer system.</title>
        <authorList>
            <person name="Anantharaman K."/>
            <person name="Brown C.T."/>
            <person name="Hug L.A."/>
            <person name="Sharon I."/>
            <person name="Castelle C.J."/>
            <person name="Probst A.J."/>
            <person name="Thomas B.C."/>
            <person name="Singh A."/>
            <person name="Wilkins M.J."/>
            <person name="Karaoz U."/>
            <person name="Brodie E.L."/>
            <person name="Williams K.H."/>
            <person name="Hubbard S.S."/>
            <person name="Banfield J.F."/>
        </authorList>
    </citation>
    <scope>NUCLEOTIDE SEQUENCE [LARGE SCALE GENOMIC DNA]</scope>
</reference>